<feature type="transmembrane region" description="Helical" evidence="5">
    <location>
        <begin position="311"/>
        <end position="330"/>
    </location>
</feature>
<dbReference type="RefSeq" id="WP_107568727.1">
    <property type="nucleotide sequence ID" value="NZ_PYYB01000001.1"/>
</dbReference>
<feature type="transmembrane region" description="Helical" evidence="5">
    <location>
        <begin position="85"/>
        <end position="105"/>
    </location>
</feature>
<dbReference type="Pfam" id="PF07690">
    <property type="entry name" value="MFS_1"/>
    <property type="match status" value="1"/>
</dbReference>
<dbReference type="InterPro" id="IPR005828">
    <property type="entry name" value="MFS_sugar_transport-like"/>
</dbReference>
<evidence type="ECO:0000256" key="1">
    <source>
        <dbReference type="ARBA" id="ARBA00004651"/>
    </source>
</evidence>
<dbReference type="Proteomes" id="UP000240739">
    <property type="component" value="Unassembled WGS sequence"/>
</dbReference>
<evidence type="ECO:0000313" key="7">
    <source>
        <dbReference type="EMBL" id="PTL60082.1"/>
    </source>
</evidence>
<protein>
    <submittedName>
        <fullName evidence="7">MFS transporter</fullName>
    </submittedName>
</protein>
<dbReference type="PROSITE" id="PS50850">
    <property type="entry name" value="MFS"/>
    <property type="match status" value="1"/>
</dbReference>
<comment type="caution">
    <text evidence="7">The sequence shown here is derived from an EMBL/GenBank/DDBJ whole genome shotgun (WGS) entry which is preliminary data.</text>
</comment>
<dbReference type="AlphaFoldDB" id="A0A2T4ULF1"/>
<keyword evidence="4 5" id="KW-0472">Membrane</keyword>
<evidence type="ECO:0000256" key="5">
    <source>
        <dbReference type="SAM" id="Phobius"/>
    </source>
</evidence>
<feature type="transmembrane region" description="Helical" evidence="5">
    <location>
        <begin position="400"/>
        <end position="421"/>
    </location>
</feature>
<feature type="transmembrane region" description="Helical" evidence="5">
    <location>
        <begin position="144"/>
        <end position="162"/>
    </location>
</feature>
<dbReference type="InterPro" id="IPR020846">
    <property type="entry name" value="MFS_dom"/>
</dbReference>
<evidence type="ECO:0000256" key="3">
    <source>
        <dbReference type="ARBA" id="ARBA00022989"/>
    </source>
</evidence>
<dbReference type="SUPFAM" id="SSF103473">
    <property type="entry name" value="MFS general substrate transporter"/>
    <property type="match status" value="1"/>
</dbReference>
<reference evidence="7 8" key="1">
    <citation type="submission" date="2018-03" db="EMBL/GenBank/DDBJ databases">
        <title>Aquarubrobacter algicola gen. nov., sp. nov., a novel actinobacterium isolated from shallow eutrophic lake during the end of cyanobacterial harmful algal blooms.</title>
        <authorList>
            <person name="Chun S.J."/>
        </authorList>
    </citation>
    <scope>NUCLEOTIDE SEQUENCE [LARGE SCALE GENOMIC DNA]</scope>
    <source>
        <strain evidence="7 8">Seoho-28</strain>
    </source>
</reference>
<feature type="transmembrane region" description="Helical" evidence="5">
    <location>
        <begin position="249"/>
        <end position="267"/>
    </location>
</feature>
<feature type="transmembrane region" description="Helical" evidence="5">
    <location>
        <begin position="55"/>
        <end position="73"/>
    </location>
</feature>
<dbReference type="Pfam" id="PF00083">
    <property type="entry name" value="Sugar_tr"/>
    <property type="match status" value="1"/>
</dbReference>
<feature type="transmembrane region" description="Helical" evidence="5">
    <location>
        <begin position="376"/>
        <end position="394"/>
    </location>
</feature>
<evidence type="ECO:0000256" key="2">
    <source>
        <dbReference type="ARBA" id="ARBA00022692"/>
    </source>
</evidence>
<dbReference type="InterPro" id="IPR005829">
    <property type="entry name" value="Sugar_transporter_CS"/>
</dbReference>
<evidence type="ECO:0000259" key="6">
    <source>
        <dbReference type="PROSITE" id="PS50850"/>
    </source>
</evidence>
<feature type="domain" description="Major facilitator superfamily (MFS) profile" evidence="6">
    <location>
        <begin position="18"/>
        <end position="425"/>
    </location>
</feature>
<name>A0A2T4ULF1_9ACTN</name>
<dbReference type="InterPro" id="IPR011701">
    <property type="entry name" value="MFS"/>
</dbReference>
<evidence type="ECO:0000256" key="4">
    <source>
        <dbReference type="ARBA" id="ARBA00023136"/>
    </source>
</evidence>
<feature type="transmembrane region" description="Helical" evidence="5">
    <location>
        <begin position="182"/>
        <end position="200"/>
    </location>
</feature>
<feature type="transmembrane region" description="Helical" evidence="5">
    <location>
        <begin position="111"/>
        <end position="132"/>
    </location>
</feature>
<dbReference type="PANTHER" id="PTHR23534">
    <property type="entry name" value="MFS PERMEASE"/>
    <property type="match status" value="1"/>
</dbReference>
<feature type="transmembrane region" description="Helical" evidence="5">
    <location>
        <begin position="279"/>
        <end position="299"/>
    </location>
</feature>
<gene>
    <name evidence="7" type="ORF">C7Y72_10715</name>
</gene>
<accession>A0A2T4ULF1</accession>
<evidence type="ECO:0000313" key="8">
    <source>
        <dbReference type="Proteomes" id="UP000240739"/>
    </source>
</evidence>
<keyword evidence="3 5" id="KW-1133">Transmembrane helix</keyword>
<comment type="subcellular location">
    <subcellularLocation>
        <location evidence="1">Cell membrane</location>
        <topology evidence="1">Multi-pass membrane protein</topology>
    </subcellularLocation>
</comment>
<organism evidence="7 8">
    <name type="scientific">Paraconexibacter algicola</name>
    <dbReference type="NCBI Taxonomy" id="2133960"/>
    <lineage>
        <taxon>Bacteria</taxon>
        <taxon>Bacillati</taxon>
        <taxon>Actinomycetota</taxon>
        <taxon>Thermoleophilia</taxon>
        <taxon>Solirubrobacterales</taxon>
        <taxon>Paraconexibacteraceae</taxon>
        <taxon>Paraconexibacter</taxon>
    </lineage>
</organism>
<proteinExistence type="predicted"/>
<keyword evidence="8" id="KW-1185">Reference proteome</keyword>
<dbReference type="PANTHER" id="PTHR23534:SF1">
    <property type="entry name" value="MAJOR FACILITATOR SUPERFAMILY PROTEIN"/>
    <property type="match status" value="1"/>
</dbReference>
<dbReference type="GO" id="GO:0005886">
    <property type="term" value="C:plasma membrane"/>
    <property type="evidence" value="ECO:0007669"/>
    <property type="project" value="UniProtKB-SubCell"/>
</dbReference>
<dbReference type="InterPro" id="IPR036259">
    <property type="entry name" value="MFS_trans_sf"/>
</dbReference>
<keyword evidence="2 5" id="KW-0812">Transmembrane</keyword>
<dbReference type="EMBL" id="PYYB01000001">
    <property type="protein sequence ID" value="PTL60082.1"/>
    <property type="molecule type" value="Genomic_DNA"/>
</dbReference>
<sequence>MSGAHADAGARGAVQRRVLRVLLLAQVLAGAGLAAGITVGALLAEDMLGTTSAAGVPAALLTGGAAAAALLVARLSDRSGRRPGLAAGYAVGAVGAAGVVVAAAIDHVPLLFVALVLYGSGSATNLQARYAGADLADPERRGRAVSTVLVATTLGAVIGPNLVEPTGSLARELGIRELAGPFLLAGSAYALAAVAVAVLLRPDPLLTARAWAAEEPAAPPTAAAPTATDAAAARAADAQAQEATATLRLAAAGMIVTQLVMVAVMTMTPVHMRDHGHGVGAAGFVISLHVAAMFLPSPLTGQLVDRVGRRPVLAAGSGTLVLAGGVAALAPADSVGILAVALVLLGLGWNLGLVAGTALVTDAVPLAERARTQGRVDLGVALAGATGGMGSGFVVAATDYVGLALLGGVLALCLLPALLVARGPTVTRAAV</sequence>
<dbReference type="GO" id="GO:0022857">
    <property type="term" value="F:transmembrane transporter activity"/>
    <property type="evidence" value="ECO:0007669"/>
    <property type="project" value="InterPro"/>
</dbReference>
<dbReference type="OrthoDB" id="9776171at2"/>
<dbReference type="PROSITE" id="PS00216">
    <property type="entry name" value="SUGAR_TRANSPORT_1"/>
    <property type="match status" value="1"/>
</dbReference>
<feature type="transmembrane region" description="Helical" evidence="5">
    <location>
        <begin position="336"/>
        <end position="364"/>
    </location>
</feature>
<feature type="transmembrane region" description="Helical" evidence="5">
    <location>
        <begin position="21"/>
        <end position="43"/>
    </location>
</feature>
<dbReference type="Gene3D" id="1.20.1250.20">
    <property type="entry name" value="MFS general substrate transporter like domains"/>
    <property type="match status" value="2"/>
</dbReference>